<keyword evidence="1 2" id="KW-0732">Signal</keyword>
<evidence type="ECO:0000313" key="4">
    <source>
        <dbReference type="EMBL" id="SEI43938.1"/>
    </source>
</evidence>
<proteinExistence type="predicted"/>
<dbReference type="InterPro" id="IPR026444">
    <property type="entry name" value="Secre_tail"/>
</dbReference>
<dbReference type="Gene3D" id="2.120.10.30">
    <property type="entry name" value="TolB, C-terminal domain"/>
    <property type="match status" value="1"/>
</dbReference>
<dbReference type="AlphaFoldDB" id="A0A1H6QJK0"/>
<feature type="domain" description="Secretion system C-terminal sorting" evidence="3">
    <location>
        <begin position="315"/>
        <end position="383"/>
    </location>
</feature>
<gene>
    <name evidence="4" type="ORF">SAMN05660918_0581</name>
</gene>
<feature type="chain" id="PRO_5011530781" evidence="2">
    <location>
        <begin position="23"/>
        <end position="385"/>
    </location>
</feature>
<dbReference type="OrthoDB" id="1333964at2"/>
<dbReference type="SUPFAM" id="SSF63825">
    <property type="entry name" value="YWTD domain"/>
    <property type="match status" value="1"/>
</dbReference>
<evidence type="ECO:0000256" key="2">
    <source>
        <dbReference type="SAM" id="SignalP"/>
    </source>
</evidence>
<dbReference type="Pfam" id="PF18962">
    <property type="entry name" value="Por_Secre_tail"/>
    <property type="match status" value="1"/>
</dbReference>
<dbReference type="RefSeq" id="WP_091307600.1">
    <property type="nucleotide sequence ID" value="NZ_CBCSJU010000001.1"/>
</dbReference>
<reference evidence="5" key="1">
    <citation type="submission" date="2016-10" db="EMBL/GenBank/DDBJ databases">
        <authorList>
            <person name="Varghese N."/>
            <person name="Submissions S."/>
        </authorList>
    </citation>
    <scope>NUCLEOTIDE SEQUENCE [LARGE SCALE GENOMIC DNA]</scope>
    <source>
        <strain evidence="5">DSM 17934</strain>
    </source>
</reference>
<sequence length="385" mass="42468">MKKITLLFILILSVNSSFSQTATEYLSGLNGPTKMTVDGTTIYLNGWEDIYTIDTTAGTPSATLIYTLPANFYAYKTQKLGNSLFILVENWIESTDTFVGMQIVKLDVTNIAAGTQTVISSPNFIASIALVGNTMYFSNEIETAPDVYSTNIYSFDATQTTPTPALAYANIGLNDVPVDDVEAYNNVLYISSGGAEKIIKFDLSASSPAPVDYLNTTDLNFNKGIFITSTGYLYVTNAHEIEKIDVNNPIGTLDYVGNQTTYQDTFNGNPYLANFRDVVLIGNTLYMTLEEQGRILKITNATLGTSNFSNESIKMYPNPTTSILNLDLSNEITVNEVKIIDITGKTVIQQDQNFTQIDVEKLTTGLYIIEVYSESEKFTSKFIKK</sequence>
<dbReference type="EMBL" id="FNYA01000001">
    <property type="protein sequence ID" value="SEI43938.1"/>
    <property type="molecule type" value="Genomic_DNA"/>
</dbReference>
<keyword evidence="5" id="KW-1185">Reference proteome</keyword>
<evidence type="ECO:0000259" key="3">
    <source>
        <dbReference type="Pfam" id="PF18962"/>
    </source>
</evidence>
<evidence type="ECO:0000313" key="5">
    <source>
        <dbReference type="Proteomes" id="UP000199702"/>
    </source>
</evidence>
<dbReference type="NCBIfam" id="TIGR04183">
    <property type="entry name" value="Por_Secre_tail"/>
    <property type="match status" value="1"/>
</dbReference>
<dbReference type="InterPro" id="IPR011042">
    <property type="entry name" value="6-blade_b-propeller_TolB-like"/>
</dbReference>
<organism evidence="4 5">
    <name type="scientific">Flavobacterium terrigena</name>
    <dbReference type="NCBI Taxonomy" id="402734"/>
    <lineage>
        <taxon>Bacteria</taxon>
        <taxon>Pseudomonadati</taxon>
        <taxon>Bacteroidota</taxon>
        <taxon>Flavobacteriia</taxon>
        <taxon>Flavobacteriales</taxon>
        <taxon>Flavobacteriaceae</taxon>
        <taxon>Flavobacterium</taxon>
    </lineage>
</organism>
<feature type="signal peptide" evidence="2">
    <location>
        <begin position="1"/>
        <end position="22"/>
    </location>
</feature>
<name>A0A1H6QJK0_9FLAO</name>
<accession>A0A1H6QJK0</accession>
<dbReference type="Proteomes" id="UP000199702">
    <property type="component" value="Unassembled WGS sequence"/>
</dbReference>
<evidence type="ECO:0000256" key="1">
    <source>
        <dbReference type="ARBA" id="ARBA00022729"/>
    </source>
</evidence>
<protein>
    <submittedName>
        <fullName evidence="4">Por secretion system C-terminal sorting domain-containing protein</fullName>
    </submittedName>
</protein>
<dbReference type="STRING" id="402734.SAMN05660918_0581"/>